<dbReference type="Proteomes" id="UP000587760">
    <property type="component" value="Unassembled WGS sequence"/>
</dbReference>
<dbReference type="Pfam" id="PF07238">
    <property type="entry name" value="PilZ"/>
    <property type="match status" value="1"/>
</dbReference>
<feature type="domain" description="PilZ" evidence="2">
    <location>
        <begin position="279"/>
        <end position="361"/>
    </location>
</feature>
<evidence type="ECO:0000313" key="4">
    <source>
        <dbReference type="Proteomes" id="UP000587760"/>
    </source>
</evidence>
<name>A0A841R161_9SPIO</name>
<comment type="caution">
    <text evidence="3">The sequence shown here is derived from an EMBL/GenBank/DDBJ whole genome shotgun (WGS) entry which is preliminary data.</text>
</comment>
<keyword evidence="1" id="KW-0812">Transmembrane</keyword>
<evidence type="ECO:0000313" key="3">
    <source>
        <dbReference type="EMBL" id="MBB6478694.1"/>
    </source>
</evidence>
<dbReference type="EMBL" id="JACHGJ010000001">
    <property type="protein sequence ID" value="MBB6478694.1"/>
    <property type="molecule type" value="Genomic_DNA"/>
</dbReference>
<dbReference type="AlphaFoldDB" id="A0A841R161"/>
<keyword evidence="1" id="KW-1133">Transmembrane helix</keyword>
<keyword evidence="1" id="KW-0472">Membrane</keyword>
<reference evidence="3 4" key="1">
    <citation type="submission" date="2020-08" db="EMBL/GenBank/DDBJ databases">
        <title>Genomic Encyclopedia of Type Strains, Phase IV (KMG-IV): sequencing the most valuable type-strain genomes for metagenomic binning, comparative biology and taxonomic classification.</title>
        <authorList>
            <person name="Goeker M."/>
        </authorList>
    </citation>
    <scope>NUCLEOTIDE SEQUENCE [LARGE SCALE GENOMIC DNA]</scope>
    <source>
        <strain evidence="3 4">DSM 2461</strain>
    </source>
</reference>
<dbReference type="InterPro" id="IPR009875">
    <property type="entry name" value="PilZ_domain"/>
</dbReference>
<proteinExistence type="predicted"/>
<organism evidence="3 4">
    <name type="scientific">Spirochaeta isovalerica</name>
    <dbReference type="NCBI Taxonomy" id="150"/>
    <lineage>
        <taxon>Bacteria</taxon>
        <taxon>Pseudomonadati</taxon>
        <taxon>Spirochaetota</taxon>
        <taxon>Spirochaetia</taxon>
        <taxon>Spirochaetales</taxon>
        <taxon>Spirochaetaceae</taxon>
        <taxon>Spirochaeta</taxon>
    </lineage>
</organism>
<protein>
    <recommendedName>
        <fullName evidence="2">PilZ domain-containing protein</fullName>
    </recommendedName>
</protein>
<keyword evidence="4" id="KW-1185">Reference proteome</keyword>
<dbReference type="RefSeq" id="WP_184742768.1">
    <property type="nucleotide sequence ID" value="NZ_JACHGJ010000001.1"/>
</dbReference>
<feature type="transmembrane region" description="Helical" evidence="1">
    <location>
        <begin position="21"/>
        <end position="41"/>
    </location>
</feature>
<accession>A0A841R161</accession>
<dbReference type="GO" id="GO:0035438">
    <property type="term" value="F:cyclic-di-GMP binding"/>
    <property type="evidence" value="ECO:0007669"/>
    <property type="project" value="InterPro"/>
</dbReference>
<evidence type="ECO:0000259" key="2">
    <source>
        <dbReference type="Pfam" id="PF07238"/>
    </source>
</evidence>
<evidence type="ECO:0000256" key="1">
    <source>
        <dbReference type="SAM" id="Phobius"/>
    </source>
</evidence>
<sequence>MYLLQTTSRYAGQLFKKSADPVTSLIFVGVILFLFVLLIVGNSISQKKNQSPGSRKYNKRGFRKAAQTLGLSKKQILLLEDFIRTYHVTKPFALLSNTSVLNNTLGKAVRDADHLQGTNRQREARKLEIYRIKQRIERVAGKFGRISSTKDFRLNDKITFELESGLRYNSVVTANLKEFFCGQVPKDKHGDEVRWKKGTRIKVYLWGTGGAEFSFVSKTLGYNSIKGFSSILLSHSQKVTHSHQRKFRRKSLNRPCYFFPIKIIESGYGRKITKEAVVLKNQGHLGTILDVSAGGCSINSNSPLRRGELLKIEFETTRGNSVVAFGKVINMRLTGRRRGIMHIMFTKASGKNLNRINAYVYDFA</sequence>
<gene>
    <name evidence="3" type="ORF">HNR50_000327</name>
</gene>